<protein>
    <submittedName>
        <fullName evidence="3">Epstein-Barr virus-like protein</fullName>
    </submittedName>
</protein>
<reference evidence="2" key="1">
    <citation type="submission" date="2002-03" db="EMBL/GenBank/DDBJ databases">
        <title>Oryza sativa nipponbare(GA3) genomic DNA, chromosome 2, PAC clone:P0519B12.</title>
        <authorList>
            <person name="Sasaki T."/>
            <person name="Matsumoto T."/>
            <person name="Yamamoto K."/>
        </authorList>
    </citation>
    <scope>NUCLEOTIDE SEQUENCE</scope>
</reference>
<accession>Q6K2L1</accession>
<feature type="compositionally biased region" description="Basic and acidic residues" evidence="1">
    <location>
        <begin position="183"/>
        <end position="194"/>
    </location>
</feature>
<reference evidence="3" key="2">
    <citation type="submission" date="2002-10" db="EMBL/GenBank/DDBJ databases">
        <title>Oryza sativa nipponbare(GA3) genomic DNA, chromosome 2, BAC clone:OSJNBa0091C16.</title>
        <authorList>
            <person name="Sasaki T."/>
            <person name="Matsumoto T."/>
            <person name="Katayose Y."/>
        </authorList>
    </citation>
    <scope>NUCLEOTIDE SEQUENCE</scope>
</reference>
<reference evidence="4" key="3">
    <citation type="journal article" date="2005" name="Nature">
        <title>The map-based sequence of the rice genome.</title>
        <authorList>
            <consortium name="International rice genome sequencing project (IRGSP)"/>
            <person name="Matsumoto T."/>
            <person name="Wu J."/>
            <person name="Kanamori H."/>
            <person name="Katayose Y."/>
            <person name="Fujisawa M."/>
            <person name="Namiki N."/>
            <person name="Mizuno H."/>
            <person name="Yamamoto K."/>
            <person name="Antonio B.A."/>
            <person name="Baba T."/>
            <person name="Sakata K."/>
            <person name="Nagamura Y."/>
            <person name="Aoki H."/>
            <person name="Arikawa K."/>
            <person name="Arita K."/>
            <person name="Bito T."/>
            <person name="Chiden Y."/>
            <person name="Fujitsuka N."/>
            <person name="Fukunaka R."/>
            <person name="Hamada M."/>
            <person name="Harada C."/>
            <person name="Hayashi A."/>
            <person name="Hijishita S."/>
            <person name="Honda M."/>
            <person name="Hosokawa S."/>
            <person name="Ichikawa Y."/>
            <person name="Idonuma A."/>
            <person name="Iijima M."/>
            <person name="Ikeda M."/>
            <person name="Ikeno M."/>
            <person name="Ito K."/>
            <person name="Ito S."/>
            <person name="Ito T."/>
            <person name="Ito Y."/>
            <person name="Ito Y."/>
            <person name="Iwabuchi A."/>
            <person name="Kamiya K."/>
            <person name="Karasawa W."/>
            <person name="Kurita K."/>
            <person name="Katagiri S."/>
            <person name="Kikuta A."/>
            <person name="Kobayashi H."/>
            <person name="Kobayashi N."/>
            <person name="Machita K."/>
            <person name="Maehara T."/>
            <person name="Masukawa M."/>
            <person name="Mizubayashi T."/>
            <person name="Mukai Y."/>
            <person name="Nagasaki H."/>
            <person name="Nagata Y."/>
            <person name="Naito S."/>
            <person name="Nakashima M."/>
            <person name="Nakama Y."/>
            <person name="Nakamichi Y."/>
            <person name="Nakamura M."/>
            <person name="Meguro A."/>
            <person name="Negishi M."/>
            <person name="Ohta I."/>
            <person name="Ohta T."/>
            <person name="Okamoto M."/>
            <person name="Ono N."/>
            <person name="Saji S."/>
            <person name="Sakaguchi M."/>
            <person name="Sakai K."/>
            <person name="Shibata M."/>
            <person name="Shimokawa T."/>
            <person name="Song J."/>
            <person name="Takazaki Y."/>
            <person name="Terasawa K."/>
            <person name="Tsugane M."/>
            <person name="Tsuji K."/>
            <person name="Ueda S."/>
            <person name="Waki K."/>
            <person name="Yamagata H."/>
            <person name="Yamamoto M."/>
            <person name="Yamamoto S."/>
            <person name="Yamane H."/>
            <person name="Yoshiki S."/>
            <person name="Yoshihara R."/>
            <person name="Yukawa K."/>
            <person name="Zhong H."/>
            <person name="Yano M."/>
            <person name="Yuan Q."/>
            <person name="Ouyang S."/>
            <person name="Liu J."/>
            <person name="Jones K.M."/>
            <person name="Gansberger K."/>
            <person name="Moffat K."/>
            <person name="Hill J."/>
            <person name="Bera J."/>
            <person name="Fadrosh D."/>
            <person name="Jin S."/>
            <person name="Johri S."/>
            <person name="Kim M."/>
            <person name="Overton L."/>
            <person name="Reardon M."/>
            <person name="Tsitrin T."/>
            <person name="Vuong H."/>
            <person name="Weaver B."/>
            <person name="Ciecko A."/>
            <person name="Tallon L."/>
            <person name="Jackson J."/>
            <person name="Pai G."/>
            <person name="Aken S.V."/>
            <person name="Utterback T."/>
            <person name="Reidmuller S."/>
            <person name="Feldblyum T."/>
            <person name="Hsiao J."/>
            <person name="Zismann V."/>
            <person name="Iobst S."/>
            <person name="de Vazeille A.R."/>
            <person name="Buell C.R."/>
            <person name="Ying K."/>
            <person name="Li Y."/>
            <person name="Lu T."/>
            <person name="Huang Y."/>
            <person name="Zhao Q."/>
            <person name="Feng Q."/>
            <person name="Zhang L."/>
            <person name="Zhu J."/>
            <person name="Weng Q."/>
            <person name="Mu J."/>
            <person name="Lu Y."/>
            <person name="Fan D."/>
            <person name="Liu Y."/>
            <person name="Guan J."/>
            <person name="Zhang Y."/>
            <person name="Yu S."/>
            <person name="Liu X."/>
            <person name="Zhang Y."/>
            <person name="Hong G."/>
            <person name="Han B."/>
            <person name="Choisne N."/>
            <person name="Demange N."/>
            <person name="Orjeda G."/>
            <person name="Samain S."/>
            <person name="Cattolico L."/>
            <person name="Pelletier E."/>
            <person name="Couloux A."/>
            <person name="Segurens B."/>
            <person name="Wincker P."/>
            <person name="D'Hont A."/>
            <person name="Scarpelli C."/>
            <person name="Weissenbach J."/>
            <person name="Salanoubat M."/>
            <person name="Quetier F."/>
            <person name="Yu Y."/>
            <person name="Kim H.R."/>
            <person name="Rambo T."/>
            <person name="Currie J."/>
            <person name="Collura K."/>
            <person name="Luo M."/>
            <person name="Yang T."/>
            <person name="Ammiraju J.S.S."/>
            <person name="Engler F."/>
            <person name="Soderlund C."/>
            <person name="Wing R.A."/>
            <person name="Palmer L.E."/>
            <person name="de la Bastide M."/>
            <person name="Spiegel L."/>
            <person name="Nascimento L."/>
            <person name="Zutavern T."/>
            <person name="O'Shaughnessy A."/>
            <person name="Dike S."/>
            <person name="Dedhia N."/>
            <person name="Preston R."/>
            <person name="Balija V."/>
            <person name="McCombie W.R."/>
            <person name="Chow T."/>
            <person name="Chen H."/>
            <person name="Chung M."/>
            <person name="Chen C."/>
            <person name="Shaw J."/>
            <person name="Wu H."/>
            <person name="Hsiao K."/>
            <person name="Chao Y."/>
            <person name="Chu M."/>
            <person name="Cheng C."/>
            <person name="Hour A."/>
            <person name="Lee P."/>
            <person name="Lin S."/>
            <person name="Lin Y."/>
            <person name="Liou J."/>
            <person name="Liu S."/>
            <person name="Hsing Y."/>
            <person name="Raghuvanshi S."/>
            <person name="Mohanty A."/>
            <person name="Bharti A.K."/>
            <person name="Gaur A."/>
            <person name="Gupta V."/>
            <person name="Kumar D."/>
            <person name="Ravi V."/>
            <person name="Vij S."/>
            <person name="Kapur A."/>
            <person name="Khurana P."/>
            <person name="Khurana P."/>
            <person name="Khurana J.P."/>
            <person name="Tyagi A.K."/>
            <person name="Gaikwad K."/>
            <person name="Singh A."/>
            <person name="Dalal V."/>
            <person name="Srivastava S."/>
            <person name="Dixit A."/>
            <person name="Pal A.K."/>
            <person name="Ghazi I.A."/>
            <person name="Yadav M."/>
            <person name="Pandit A."/>
            <person name="Bhargava A."/>
            <person name="Sureshbabu K."/>
            <person name="Batra K."/>
            <person name="Sharma T.R."/>
            <person name="Mohapatra T."/>
            <person name="Singh N.K."/>
            <person name="Messing J."/>
            <person name="Nelson A.B."/>
            <person name="Fuks G."/>
            <person name="Kavchok S."/>
            <person name="Keizer G."/>
            <person name="Linton E."/>
            <person name="Llaca V."/>
            <person name="Song R."/>
            <person name="Tanyolac B."/>
            <person name="Young S."/>
            <person name="Ho-Il K."/>
            <person name="Hahn J.H."/>
            <person name="Sangsakoo G."/>
            <person name="Vanavichit A."/>
            <person name="de Mattos Luiz.A.T."/>
            <person name="Zimmer P.D."/>
            <person name="Malone G."/>
            <person name="Dellagostin O."/>
            <person name="de Oliveira A.C."/>
            <person name="Bevan M."/>
            <person name="Bancroft I."/>
            <person name="Minx P."/>
            <person name="Cordum H."/>
            <person name="Wilson R."/>
            <person name="Cheng Z."/>
            <person name="Jin W."/>
            <person name="Jiang J."/>
            <person name="Leong S.A."/>
            <person name="Iwama H."/>
            <person name="Gojobori T."/>
            <person name="Itoh T."/>
            <person name="Niimura Y."/>
            <person name="Fujii Y."/>
            <person name="Habara T."/>
            <person name="Sakai H."/>
            <person name="Sato Y."/>
            <person name="Wilson G."/>
            <person name="Kumar K."/>
            <person name="McCouch S."/>
            <person name="Juretic N."/>
            <person name="Hoen D."/>
            <person name="Wright S."/>
            <person name="Bruskiewich R."/>
            <person name="Bureau T."/>
            <person name="Miyao A."/>
            <person name="Hirochika H."/>
            <person name="Nishikawa T."/>
            <person name="Kadowaki K."/>
            <person name="Sugiura M."/>
            <person name="Burr B."/>
            <person name="Sasaki T."/>
        </authorList>
    </citation>
    <scope>NUCLEOTIDE SEQUENCE [LARGE SCALE GENOMIC DNA]</scope>
    <source>
        <strain evidence="4">cv. Nipponbare</strain>
    </source>
</reference>
<evidence type="ECO:0000313" key="4">
    <source>
        <dbReference type="Proteomes" id="UP000000763"/>
    </source>
</evidence>
<gene>
    <name evidence="3" type="ORF">OSJNBa0091C16.16</name>
    <name evidence="2" type="ORF">P0519B12.36</name>
</gene>
<name>Q6K2L1_ORYSJ</name>
<evidence type="ECO:0000313" key="3">
    <source>
        <dbReference type="EMBL" id="BAD22461.1"/>
    </source>
</evidence>
<sequence>MSQRLQREGGGAWQVGPTRRWLKGEAREAPAGLGSASRPTGRPRRGGGEAQPPTAVTGGAGSGGDGRKAAAHGRSSDVAGARGKRRGGEELGMEKATATTKMAGRRRRGMDSSPAREGDRVPVGFQRREAVTEMAHTAAELAAVAAWRGGGPSGDGTRPEMGGGGGASGERRATGRRHGRARRNGEKGEGDAGKLYRGSKGADMAGKPPDLAGDVGEKREKVGGEFKSNPAHLRARVRAGRCGGEGGDVGVRCGRGVEARRGECGGAGGFGGGCRRGAGGWRKGTT</sequence>
<dbReference type="AlphaFoldDB" id="Q6K2L1"/>
<dbReference type="Proteomes" id="UP000000763">
    <property type="component" value="Chromosome 2"/>
</dbReference>
<dbReference type="EMBL" id="AP004884">
    <property type="protein sequence ID" value="BAD21945.1"/>
    <property type="molecule type" value="Genomic_DNA"/>
</dbReference>
<reference evidence="4" key="4">
    <citation type="journal article" date="2008" name="Nucleic Acids Res.">
        <title>The rice annotation project database (RAP-DB): 2008 update.</title>
        <authorList>
            <consortium name="The rice annotation project (RAP)"/>
        </authorList>
    </citation>
    <scope>GENOME REANNOTATION</scope>
    <source>
        <strain evidence="4">cv. Nipponbare</strain>
    </source>
</reference>
<feature type="region of interest" description="Disordered" evidence="1">
    <location>
        <begin position="1"/>
        <end position="123"/>
    </location>
</feature>
<evidence type="ECO:0000256" key="1">
    <source>
        <dbReference type="SAM" id="MobiDB-lite"/>
    </source>
</evidence>
<organism evidence="3 4">
    <name type="scientific">Oryza sativa subsp. japonica</name>
    <name type="common">Rice</name>
    <dbReference type="NCBI Taxonomy" id="39947"/>
    <lineage>
        <taxon>Eukaryota</taxon>
        <taxon>Viridiplantae</taxon>
        <taxon>Streptophyta</taxon>
        <taxon>Embryophyta</taxon>
        <taxon>Tracheophyta</taxon>
        <taxon>Spermatophyta</taxon>
        <taxon>Magnoliopsida</taxon>
        <taxon>Liliopsida</taxon>
        <taxon>Poales</taxon>
        <taxon>Poaceae</taxon>
        <taxon>BOP clade</taxon>
        <taxon>Oryzoideae</taxon>
        <taxon>Oryzeae</taxon>
        <taxon>Oryzinae</taxon>
        <taxon>Oryza</taxon>
        <taxon>Oryza sativa</taxon>
    </lineage>
</organism>
<dbReference type="EMBL" id="AP005820">
    <property type="protein sequence ID" value="BAD22461.1"/>
    <property type="molecule type" value="Genomic_DNA"/>
</dbReference>
<feature type="compositionally biased region" description="Basic and acidic residues" evidence="1">
    <location>
        <begin position="114"/>
        <end position="123"/>
    </location>
</feature>
<evidence type="ECO:0000313" key="2">
    <source>
        <dbReference type="EMBL" id="BAD21945.1"/>
    </source>
</evidence>
<feature type="region of interest" description="Disordered" evidence="1">
    <location>
        <begin position="147"/>
        <end position="216"/>
    </location>
</feature>
<proteinExistence type="predicted"/>